<sequence length="441" mass="45482">MYSSSHLAGSRLTTGPPNIRRTSHVFGQPEEATPTSTAHADTAPPAIPRTTSRHFHGLNYLLAVLLLGANIPTALYGLYRSEFGFTPMVQTLIFAVYVAGLLPALLFFGPLSDALGRRFVLLVAIAFSFLGAVILAFADATVWLFLGRIAHGVAVGACSAAASAALLEHEPSRNFRRAGLAATLTTALGAAIGPLFGGAIAQYLPHPLTLPYVVFAVLLVPALIMTLLLPTSAPRGARPTQLFQIPHVPAPIRRVFWLSSLGVALAWGAVGLFQSVVPTWIVSLLGVSNLVVAGGAAALTMIASVTAQLLANRLAASTSLWWGVGAVGVGMLGLLVVDFLPSLALLCVVAAVIGAGHGLSFAGAMRAVNAAATEHAPDAHGGTLAAFFTVNYVGLAVPSICAGIAITVQGMHVALVELSIVGAVLCAVLGVLGTRRARRQP</sequence>
<dbReference type="SUPFAM" id="SSF103473">
    <property type="entry name" value="MFS general substrate transporter"/>
    <property type="match status" value="1"/>
</dbReference>
<feature type="transmembrane region" description="Helical" evidence="8">
    <location>
        <begin position="412"/>
        <end position="432"/>
    </location>
</feature>
<feature type="domain" description="Major facilitator superfamily (MFS) profile" evidence="9">
    <location>
        <begin position="52"/>
        <end position="438"/>
    </location>
</feature>
<keyword evidence="2" id="KW-0813">Transport</keyword>
<evidence type="ECO:0000313" key="11">
    <source>
        <dbReference type="Proteomes" id="UP000183407"/>
    </source>
</evidence>
<dbReference type="InterPro" id="IPR011701">
    <property type="entry name" value="MFS"/>
</dbReference>
<feature type="transmembrane region" description="Helical" evidence="8">
    <location>
        <begin position="210"/>
        <end position="229"/>
    </location>
</feature>
<dbReference type="AlphaFoldDB" id="A0A1H5EF30"/>
<feature type="transmembrane region" description="Helical" evidence="8">
    <location>
        <begin position="319"/>
        <end position="337"/>
    </location>
</feature>
<organism evidence="10 11">
    <name type="scientific">Rhodococcus jostii</name>
    <dbReference type="NCBI Taxonomy" id="132919"/>
    <lineage>
        <taxon>Bacteria</taxon>
        <taxon>Bacillati</taxon>
        <taxon>Actinomycetota</taxon>
        <taxon>Actinomycetes</taxon>
        <taxon>Mycobacteriales</taxon>
        <taxon>Nocardiaceae</taxon>
        <taxon>Rhodococcus</taxon>
    </lineage>
</organism>
<evidence type="ECO:0000256" key="1">
    <source>
        <dbReference type="ARBA" id="ARBA00004651"/>
    </source>
</evidence>
<evidence type="ECO:0000256" key="7">
    <source>
        <dbReference type="SAM" id="MobiDB-lite"/>
    </source>
</evidence>
<evidence type="ECO:0000256" key="4">
    <source>
        <dbReference type="ARBA" id="ARBA00022692"/>
    </source>
</evidence>
<evidence type="ECO:0000313" key="10">
    <source>
        <dbReference type="EMBL" id="SED89574.1"/>
    </source>
</evidence>
<keyword evidence="3" id="KW-1003">Cell membrane</keyword>
<feature type="transmembrane region" description="Helical" evidence="8">
    <location>
        <begin position="280"/>
        <end position="307"/>
    </location>
</feature>
<dbReference type="Pfam" id="PF07690">
    <property type="entry name" value="MFS_1"/>
    <property type="match status" value="1"/>
</dbReference>
<comment type="subcellular location">
    <subcellularLocation>
        <location evidence="1">Cell membrane</location>
        <topology evidence="1">Multi-pass membrane protein</topology>
    </subcellularLocation>
</comment>
<proteinExistence type="predicted"/>
<dbReference type="InterPro" id="IPR036259">
    <property type="entry name" value="MFS_trans_sf"/>
</dbReference>
<evidence type="ECO:0000256" key="6">
    <source>
        <dbReference type="ARBA" id="ARBA00023136"/>
    </source>
</evidence>
<evidence type="ECO:0000259" key="9">
    <source>
        <dbReference type="PROSITE" id="PS50850"/>
    </source>
</evidence>
<gene>
    <name evidence="10" type="ORF">SAMN04490220_5950</name>
</gene>
<keyword evidence="4 8" id="KW-0812">Transmembrane</keyword>
<evidence type="ECO:0000256" key="5">
    <source>
        <dbReference type="ARBA" id="ARBA00022989"/>
    </source>
</evidence>
<dbReference type="InterPro" id="IPR020846">
    <property type="entry name" value="MFS_dom"/>
</dbReference>
<evidence type="ECO:0000256" key="8">
    <source>
        <dbReference type="SAM" id="Phobius"/>
    </source>
</evidence>
<dbReference type="Proteomes" id="UP000183407">
    <property type="component" value="Unassembled WGS sequence"/>
</dbReference>
<feature type="transmembrane region" description="Helical" evidence="8">
    <location>
        <begin position="119"/>
        <end position="138"/>
    </location>
</feature>
<name>A0A1H5EF30_RHOJO</name>
<dbReference type="PANTHER" id="PTHR23517">
    <property type="entry name" value="RESISTANCE PROTEIN MDTM, PUTATIVE-RELATED-RELATED"/>
    <property type="match status" value="1"/>
</dbReference>
<dbReference type="InterPro" id="IPR050171">
    <property type="entry name" value="MFS_Transporters"/>
</dbReference>
<dbReference type="EMBL" id="FNTL01000004">
    <property type="protein sequence ID" value="SED89574.1"/>
    <property type="molecule type" value="Genomic_DNA"/>
</dbReference>
<feature type="transmembrane region" description="Helical" evidence="8">
    <location>
        <begin position="144"/>
        <end position="167"/>
    </location>
</feature>
<feature type="transmembrane region" description="Helical" evidence="8">
    <location>
        <begin position="255"/>
        <end position="274"/>
    </location>
</feature>
<dbReference type="GO" id="GO:0022857">
    <property type="term" value="F:transmembrane transporter activity"/>
    <property type="evidence" value="ECO:0007669"/>
    <property type="project" value="InterPro"/>
</dbReference>
<feature type="transmembrane region" description="Helical" evidence="8">
    <location>
        <begin position="58"/>
        <end position="79"/>
    </location>
</feature>
<evidence type="ECO:0000256" key="2">
    <source>
        <dbReference type="ARBA" id="ARBA00022448"/>
    </source>
</evidence>
<feature type="transmembrane region" description="Helical" evidence="8">
    <location>
        <begin position="179"/>
        <end position="204"/>
    </location>
</feature>
<evidence type="ECO:0000256" key="3">
    <source>
        <dbReference type="ARBA" id="ARBA00022475"/>
    </source>
</evidence>
<dbReference type="PROSITE" id="PS50850">
    <property type="entry name" value="MFS"/>
    <property type="match status" value="1"/>
</dbReference>
<dbReference type="PANTHER" id="PTHR23517:SF13">
    <property type="entry name" value="MAJOR FACILITATOR SUPERFAMILY MFS_1"/>
    <property type="match status" value="1"/>
</dbReference>
<feature type="transmembrane region" description="Helical" evidence="8">
    <location>
        <begin position="343"/>
        <end position="364"/>
    </location>
</feature>
<feature type="compositionally biased region" description="Polar residues" evidence="7">
    <location>
        <begin position="1"/>
        <end position="16"/>
    </location>
</feature>
<feature type="transmembrane region" description="Helical" evidence="8">
    <location>
        <begin position="85"/>
        <end position="107"/>
    </location>
</feature>
<dbReference type="GO" id="GO:0005886">
    <property type="term" value="C:plasma membrane"/>
    <property type="evidence" value="ECO:0007669"/>
    <property type="project" value="UniProtKB-SubCell"/>
</dbReference>
<accession>A0A1H5EF30</accession>
<feature type="transmembrane region" description="Helical" evidence="8">
    <location>
        <begin position="384"/>
        <end position="406"/>
    </location>
</feature>
<feature type="region of interest" description="Disordered" evidence="7">
    <location>
        <begin position="1"/>
        <end position="24"/>
    </location>
</feature>
<keyword evidence="5 8" id="KW-1133">Transmembrane helix</keyword>
<keyword evidence="6 8" id="KW-0472">Membrane</keyword>
<protein>
    <submittedName>
        <fullName evidence="10">Predicted arabinose efflux permease, MFS family</fullName>
    </submittedName>
</protein>
<dbReference type="Gene3D" id="1.20.1250.20">
    <property type="entry name" value="MFS general substrate transporter like domains"/>
    <property type="match status" value="2"/>
</dbReference>
<reference evidence="11" key="1">
    <citation type="submission" date="2016-10" db="EMBL/GenBank/DDBJ databases">
        <authorList>
            <person name="Varghese N."/>
        </authorList>
    </citation>
    <scope>NUCLEOTIDE SEQUENCE [LARGE SCALE GENOMIC DNA]</scope>
    <source>
        <strain evidence="11">DSM 44719</strain>
    </source>
</reference>